<protein>
    <recommendedName>
        <fullName evidence="2">NET domain-containing protein</fullName>
    </recommendedName>
</protein>
<dbReference type="Gene3D" id="1.20.1270.220">
    <property type="match status" value="1"/>
</dbReference>
<accession>A0A6C0J6B8</accession>
<dbReference type="SUPFAM" id="SSF141571">
    <property type="entry name" value="Pentapeptide repeat-like"/>
    <property type="match status" value="1"/>
</dbReference>
<sequence>MTDTSFELDNELKEVNLNIGLSNIGLSNIGLSNIGLSNIGLSNIGLSNIGLSNIGLSDIGLSNIGLSDIGLSNIGLSDIGLSNIDITEICLSNISSPPKGNELLLEMKKKKILKNIKDLNLFEQQEIFKIIKKYNVKFSENSNGVFINMNKLNKRTMNEIEKFINYCNSNKNLFQKENNIRENLKEFIENKISREKKENNIVDKLYNEEIIEQGISYLTDIDGIDDIEDKDDKDDIVNIDYSKKTLNIKENVKSLNNEFDKKIIEYLNII</sequence>
<proteinExistence type="predicted"/>
<dbReference type="Gene3D" id="2.160.20.80">
    <property type="entry name" value="E3 ubiquitin-protein ligase SopA"/>
    <property type="match status" value="1"/>
</dbReference>
<dbReference type="AlphaFoldDB" id="A0A6C0J6B8"/>
<dbReference type="EMBL" id="MN740335">
    <property type="protein sequence ID" value="QHU01182.1"/>
    <property type="molecule type" value="Genomic_DNA"/>
</dbReference>
<reference evidence="1" key="1">
    <citation type="journal article" date="2020" name="Nature">
        <title>Giant virus diversity and host interactions through global metagenomics.</title>
        <authorList>
            <person name="Schulz F."/>
            <person name="Roux S."/>
            <person name="Paez-Espino D."/>
            <person name="Jungbluth S."/>
            <person name="Walsh D.A."/>
            <person name="Denef V.J."/>
            <person name="McMahon K.D."/>
            <person name="Konstantinidis K.T."/>
            <person name="Eloe-Fadrosh E.A."/>
            <person name="Kyrpides N.C."/>
            <person name="Woyke T."/>
        </authorList>
    </citation>
    <scope>NUCLEOTIDE SEQUENCE</scope>
    <source>
        <strain evidence="1">GVMAG-M-3300025860-25</strain>
    </source>
</reference>
<name>A0A6C0J6B8_9ZZZZ</name>
<evidence type="ECO:0000313" key="1">
    <source>
        <dbReference type="EMBL" id="QHU01182.1"/>
    </source>
</evidence>
<dbReference type="InterPro" id="IPR038336">
    <property type="entry name" value="NET_sf"/>
</dbReference>
<evidence type="ECO:0008006" key="2">
    <source>
        <dbReference type="Google" id="ProtNLM"/>
    </source>
</evidence>
<organism evidence="1">
    <name type="scientific">viral metagenome</name>
    <dbReference type="NCBI Taxonomy" id="1070528"/>
    <lineage>
        <taxon>unclassified sequences</taxon>
        <taxon>metagenomes</taxon>
        <taxon>organismal metagenomes</taxon>
    </lineage>
</organism>